<name>A0A8I3A9P5_9AGAM</name>
<keyword evidence="2" id="KW-0472">Membrane</keyword>
<evidence type="ECO:0000256" key="2">
    <source>
        <dbReference type="SAM" id="Phobius"/>
    </source>
</evidence>
<dbReference type="OrthoDB" id="2675254at2759"/>
<feature type="compositionally biased region" description="Polar residues" evidence="1">
    <location>
        <begin position="91"/>
        <end position="107"/>
    </location>
</feature>
<dbReference type="AlphaFoldDB" id="A0A8I3A9P5"/>
<keyword evidence="4" id="KW-1185">Reference proteome</keyword>
<proteinExistence type="predicted"/>
<feature type="region of interest" description="Disordered" evidence="1">
    <location>
        <begin position="91"/>
        <end position="113"/>
    </location>
</feature>
<accession>A0A8I3A9P5</accession>
<dbReference type="Proteomes" id="UP000683000">
    <property type="component" value="Unassembled WGS sequence"/>
</dbReference>
<reference evidence="3" key="1">
    <citation type="submission" date="2021-03" db="EMBL/GenBank/DDBJ databases">
        <title>Evolutionary innovations through gain and loss of genes in the ectomycorrhizal Boletales.</title>
        <authorList>
            <person name="Wu G."/>
            <person name="Miyauchi S."/>
            <person name="Morin E."/>
            <person name="Yang Z.-L."/>
            <person name="Xu J."/>
            <person name="Martin F.M."/>
        </authorList>
    </citation>
    <scope>NUCLEOTIDE SEQUENCE</scope>
    <source>
        <strain evidence="3">BR01</strain>
    </source>
</reference>
<evidence type="ECO:0000313" key="4">
    <source>
        <dbReference type="Proteomes" id="UP000683000"/>
    </source>
</evidence>
<evidence type="ECO:0008006" key="5">
    <source>
        <dbReference type="Google" id="ProtNLM"/>
    </source>
</evidence>
<keyword evidence="2" id="KW-1133">Transmembrane helix</keyword>
<dbReference type="EMBL" id="JAGFBS010000010">
    <property type="protein sequence ID" value="KAG6377093.1"/>
    <property type="molecule type" value="Genomic_DNA"/>
</dbReference>
<evidence type="ECO:0000313" key="3">
    <source>
        <dbReference type="EMBL" id="KAG6377093.1"/>
    </source>
</evidence>
<organism evidence="3 4">
    <name type="scientific">Boletus reticuloceps</name>
    <dbReference type="NCBI Taxonomy" id="495285"/>
    <lineage>
        <taxon>Eukaryota</taxon>
        <taxon>Fungi</taxon>
        <taxon>Dikarya</taxon>
        <taxon>Basidiomycota</taxon>
        <taxon>Agaricomycotina</taxon>
        <taxon>Agaricomycetes</taxon>
        <taxon>Agaricomycetidae</taxon>
        <taxon>Boletales</taxon>
        <taxon>Boletineae</taxon>
        <taxon>Boletaceae</taxon>
        <taxon>Boletoideae</taxon>
        <taxon>Boletus</taxon>
    </lineage>
</organism>
<comment type="caution">
    <text evidence="3">The sequence shown here is derived from an EMBL/GenBank/DDBJ whole genome shotgun (WGS) entry which is preliminary data.</text>
</comment>
<protein>
    <recommendedName>
        <fullName evidence="5">Transmembrane protein</fullName>
    </recommendedName>
</protein>
<feature type="transmembrane region" description="Helical" evidence="2">
    <location>
        <begin position="51"/>
        <end position="73"/>
    </location>
</feature>
<sequence length="241" mass="26784">MRTSPFTHPAPRLDVRSLKRRVRRSFGKASKRGIRIHTRYIGLPRNLWDRIVLLMFICCLFVFLHAFFGFGVVDEDLRGLTDASALPRATLSGSSPWNQGSGASNRDQGTRARGASRVTRVMVDWHGNYELFPSTTSASVSPASIPQDAFPDPTPPLAVKARGRVPDEGFPSMTTDVKTPVDIPFGFYGVPYDPFRLEFGDSVDEGEVRGLYPIAGPPRTAQQRARTRRFGRCLPEGEDCL</sequence>
<evidence type="ECO:0000256" key="1">
    <source>
        <dbReference type="SAM" id="MobiDB-lite"/>
    </source>
</evidence>
<gene>
    <name evidence="3" type="ORF">JVT61DRAFT_1144</name>
</gene>
<keyword evidence="2" id="KW-0812">Transmembrane</keyword>